<name>A0A7C3KRI9_DICTH</name>
<feature type="domain" description="MOFRL-associated" evidence="6">
    <location>
        <begin position="5"/>
        <end position="241"/>
    </location>
</feature>
<feature type="domain" description="MOFRL" evidence="5">
    <location>
        <begin position="322"/>
        <end position="427"/>
    </location>
</feature>
<evidence type="ECO:0000256" key="1">
    <source>
        <dbReference type="ARBA" id="ARBA00022679"/>
    </source>
</evidence>
<dbReference type="InterPro" id="IPR037035">
    <property type="entry name" value="GK-like_C_sf"/>
</dbReference>
<evidence type="ECO:0000259" key="6">
    <source>
        <dbReference type="Pfam" id="PF13660"/>
    </source>
</evidence>
<accession>A0A7C3KRI9</accession>
<dbReference type="Pfam" id="PF13660">
    <property type="entry name" value="DUF4147"/>
    <property type="match status" value="1"/>
</dbReference>
<evidence type="ECO:0000256" key="4">
    <source>
        <dbReference type="ARBA" id="ARBA00022840"/>
    </source>
</evidence>
<gene>
    <name evidence="7" type="ORF">ENW00_00740</name>
</gene>
<dbReference type="InterPro" id="IPR039760">
    <property type="entry name" value="MOFRL_protein"/>
</dbReference>
<keyword evidence="2" id="KW-0547">Nucleotide-binding</keyword>
<dbReference type="FunFam" id="3.40.1480.10:FF:000002">
    <property type="entry name" value="Glycerate kinase"/>
    <property type="match status" value="1"/>
</dbReference>
<protein>
    <submittedName>
        <fullName evidence="7">Glycerate kinase</fullName>
    </submittedName>
</protein>
<dbReference type="InterPro" id="IPR007835">
    <property type="entry name" value="MOFRL"/>
</dbReference>
<evidence type="ECO:0000256" key="2">
    <source>
        <dbReference type="ARBA" id="ARBA00022741"/>
    </source>
</evidence>
<evidence type="ECO:0000259" key="5">
    <source>
        <dbReference type="Pfam" id="PF05161"/>
    </source>
</evidence>
<dbReference type="AlphaFoldDB" id="A0A7C3KRI9"/>
<proteinExistence type="predicted"/>
<evidence type="ECO:0000256" key="3">
    <source>
        <dbReference type="ARBA" id="ARBA00022777"/>
    </source>
</evidence>
<keyword evidence="1" id="KW-0808">Transferase</keyword>
<evidence type="ECO:0000313" key="7">
    <source>
        <dbReference type="EMBL" id="HFX12681.1"/>
    </source>
</evidence>
<organism evidence="7">
    <name type="scientific">Dictyoglomus thermophilum</name>
    <dbReference type="NCBI Taxonomy" id="14"/>
    <lineage>
        <taxon>Bacteria</taxon>
        <taxon>Pseudomonadati</taxon>
        <taxon>Dictyoglomota</taxon>
        <taxon>Dictyoglomia</taxon>
        <taxon>Dictyoglomales</taxon>
        <taxon>Dictyoglomaceae</taxon>
        <taxon>Dictyoglomus</taxon>
    </lineage>
</organism>
<dbReference type="FunFam" id="3.40.50.10180:FF:000001">
    <property type="entry name" value="Glycerate kinase"/>
    <property type="match status" value="1"/>
</dbReference>
<keyword evidence="3 7" id="KW-0418">Kinase</keyword>
<dbReference type="GO" id="GO:0005524">
    <property type="term" value="F:ATP binding"/>
    <property type="evidence" value="ECO:0007669"/>
    <property type="project" value="UniProtKB-KW"/>
</dbReference>
<dbReference type="EMBL" id="DTIN01000008">
    <property type="protein sequence ID" value="HFX12681.1"/>
    <property type="molecule type" value="Genomic_DNA"/>
</dbReference>
<dbReference type="InterPro" id="IPR025286">
    <property type="entry name" value="MOFRL_assoc_dom"/>
</dbReference>
<comment type="caution">
    <text evidence="7">The sequence shown here is derived from an EMBL/GenBank/DDBJ whole genome shotgun (WGS) entry which is preliminary data.</text>
</comment>
<reference evidence="7" key="1">
    <citation type="journal article" date="2020" name="mSystems">
        <title>Genome- and Community-Level Interaction Insights into Carbon Utilization and Element Cycling Functions of Hydrothermarchaeota in Hydrothermal Sediment.</title>
        <authorList>
            <person name="Zhou Z."/>
            <person name="Liu Y."/>
            <person name="Xu W."/>
            <person name="Pan J."/>
            <person name="Luo Z.H."/>
            <person name="Li M."/>
        </authorList>
    </citation>
    <scope>NUCLEOTIDE SEQUENCE [LARGE SCALE GENOMIC DNA]</scope>
    <source>
        <strain evidence="7">SpSt-81</strain>
    </source>
</reference>
<dbReference type="GO" id="GO:0005737">
    <property type="term" value="C:cytoplasm"/>
    <property type="evidence" value="ECO:0007669"/>
    <property type="project" value="TreeGrafter"/>
</dbReference>
<keyword evidence="4" id="KW-0067">ATP-binding</keyword>
<dbReference type="Gene3D" id="3.40.1480.10">
    <property type="entry name" value="MOFRL domain"/>
    <property type="match status" value="1"/>
</dbReference>
<dbReference type="PANTHER" id="PTHR12227">
    <property type="entry name" value="GLYCERATE KINASE"/>
    <property type="match status" value="1"/>
</dbReference>
<dbReference type="PANTHER" id="PTHR12227:SF0">
    <property type="entry name" value="GLYCERATE KINASE"/>
    <property type="match status" value="1"/>
</dbReference>
<dbReference type="SUPFAM" id="SSF82544">
    <property type="entry name" value="GckA/TtuD-like"/>
    <property type="match status" value="1"/>
</dbReference>
<sequence length="438" mass="48236">MKNLLQNIIIDTIRSLNPKDAIKKYVSYDPEYKLLKVKERKFEIKSKVYLLAVGKASFTMTEGIIEILGDLINKGYVVVPYGYEGSFEGNIEVIHSSHPIPDENGVKAAEKIYDFVKSMEEGDILVFLLSGGGSALLPLPRDGILLEDKIETTKLLLSCSARIQEINAVRKHLSKIKGGQLADICKGTIVTLIISDVLGNPLDSIASGPTVPDPTTYQDVYNIFIKYDLWEKIPDRVKELIKKGMAGDIPETPKSIDSRHYALIILSNRDYLEKVMQRLKELGFNTILVSGFLEGEAREVAKVIAGIVREIKYSGNPISSPCALIFGGETTVTIKGSGLGGRNQELALSFAIEIDDLEKVYMMAFATDGRDGPCDAAGAYADTTTLKRARELGLDPVLYLLNNDSYHFFDKLGDLIKVGPTHTNVNDIVIVIISDNDT</sequence>
<dbReference type="Pfam" id="PF05161">
    <property type="entry name" value="MOFRL"/>
    <property type="match status" value="1"/>
</dbReference>
<dbReference type="GO" id="GO:0008887">
    <property type="term" value="F:glycerate kinase activity"/>
    <property type="evidence" value="ECO:0007669"/>
    <property type="project" value="InterPro"/>
</dbReference>
<dbReference type="InterPro" id="IPR038614">
    <property type="entry name" value="GK_N_sf"/>
</dbReference>
<dbReference type="Gene3D" id="3.40.50.10180">
    <property type="entry name" value="Glycerate kinase, MOFRL-like N-terminal domain"/>
    <property type="match status" value="1"/>
</dbReference>